<dbReference type="InterPro" id="IPR036859">
    <property type="entry name" value="CAP-Gly_dom_sf"/>
</dbReference>
<keyword evidence="6 10" id="KW-0067">ATP-binding</keyword>
<evidence type="ECO:0000256" key="3">
    <source>
        <dbReference type="ARBA" id="ARBA00022553"/>
    </source>
</evidence>
<evidence type="ECO:0000256" key="5">
    <source>
        <dbReference type="ARBA" id="ARBA00022741"/>
    </source>
</evidence>
<feature type="compositionally biased region" description="Basic and acidic residues" evidence="11">
    <location>
        <begin position="1723"/>
        <end position="1733"/>
    </location>
</feature>
<evidence type="ECO:0000259" key="13">
    <source>
        <dbReference type="PROSITE" id="PS50245"/>
    </source>
</evidence>
<dbReference type="InterPro" id="IPR000253">
    <property type="entry name" value="FHA_dom"/>
</dbReference>
<reference evidence="14" key="2">
    <citation type="submission" date="2025-08" db="UniProtKB">
        <authorList>
            <consortium name="Ensembl"/>
        </authorList>
    </citation>
    <scope>IDENTIFICATION</scope>
</reference>
<dbReference type="Proteomes" id="UP000694558">
    <property type="component" value="Chromosome 20"/>
</dbReference>
<feature type="binding site" evidence="10">
    <location>
        <begin position="82"/>
        <end position="89"/>
    </location>
    <ligand>
        <name>ATP</name>
        <dbReference type="ChEBI" id="CHEBI:30616"/>
    </ligand>
</feature>
<dbReference type="InterPro" id="IPR022164">
    <property type="entry name" value="Kinesin-like"/>
</dbReference>
<keyword evidence="3" id="KW-0597">Phosphoprotein</keyword>
<dbReference type="Pfam" id="PF16183">
    <property type="entry name" value="Kinesin_assoc"/>
    <property type="match status" value="1"/>
</dbReference>
<dbReference type="InterPro" id="IPR001752">
    <property type="entry name" value="Kinesin_motor_dom"/>
</dbReference>
<keyword evidence="9" id="KW-0206">Cytoskeleton</keyword>
<keyword evidence="8 10" id="KW-0505">Motor protein</keyword>
<proteinExistence type="inferred from homology"/>
<evidence type="ECO:0000256" key="4">
    <source>
        <dbReference type="ARBA" id="ARBA00022701"/>
    </source>
</evidence>
<dbReference type="InterPro" id="IPR008984">
    <property type="entry name" value="SMAD_FHA_dom_sf"/>
</dbReference>
<dbReference type="SMART" id="SM00129">
    <property type="entry name" value="KISc"/>
    <property type="match status" value="1"/>
</dbReference>
<dbReference type="InterPro" id="IPR032405">
    <property type="entry name" value="Kinesin_assoc"/>
</dbReference>
<feature type="domain" description="Kinesin motor" evidence="12">
    <location>
        <begin position="1"/>
        <end position="332"/>
    </location>
</feature>
<dbReference type="InterPro" id="IPR036961">
    <property type="entry name" value="Kinesin_motor_dom_sf"/>
</dbReference>
<feature type="region of interest" description="Disordered" evidence="11">
    <location>
        <begin position="1440"/>
        <end position="1548"/>
    </location>
</feature>
<evidence type="ECO:0000313" key="15">
    <source>
        <dbReference type="Proteomes" id="UP000694558"/>
    </source>
</evidence>
<sequence length="1733" mass="192869">IKAQHHKNACQMEKDLKTKCVVEMEGNQTVLHPAFAYDYCFWSMDESQKDKFEGQDVVFQCLGESLLDNAFMGYNACIFAYGQTGSGKSYTMMGSSEQPGLIPRLCSSLFGRTVQEACEGESFTVEVSYMEIYNEKVRDLLDPKGNRQALRVREHNVFGPYVDGLSRLAVACYKDIESLMSEGNKSRTVAATNMNEESSRSHAVFNIILTHTLMDLKSGTSGEKVSKLSLVDLAGSERAAKTGAAGERLKEGSNINKSLSTLGLVISALADQGAGKNKSKFVPYRDSVLTWLLKDSLGGNSRTAMVATISPAADNYDETLSTLRYADRAKSIINHAVVNEDPNARIIRELREEVVKLREQLTEAESLKAPELKERLEESEKLIHEMTVTWEDKLRKTEAVAQERQRQLESLGISLQSSGIRVVDDKCFLVNLNADPALNELLVYYLKEHTRVGSANSQDIQLCGMAIQTEHCVIDIHENHSVVLTPHRNARTCVNGAAVTSPAPLHHGDRILWGNNHFFRINLPRHMVHAGGEEEESGAAMKTCWSTDQLELEVDASSDMSSELSFSYELAQTEVMMKGMGSNDPLQSVLQTLERQHEEEKRCALERQRQMYEQELQQLRQRLDASGLPVSAAATAAAAVTSPSSHKRMRRWSEDREAMMTRSLRRLREQIVRANLLAQEASFIAEELNKRTEYLVTLQIPASNLDANRKRNVVLSEPAIQVRRKGKGKQIWALEKMENRLVDMRELYQEWKDFDEDNVMRSYFKRADPFFDEQENHSLIGVANVFLACLFYDVKLQYAVPIINQKGEVAGRLHVELWRGTEGSEEEEHFLLFSLSQVKILQATGLPRLLSNFVFCQYHFWGEGDPVFIAPEVAPSSSSSACRDPQCTVVFDSAKELSVSVSEDFVEFLAEGAVAIEVYGHKQANHRRNLALWDLGVIQAKTRSLRERWSEVTRHLELWVQLMELNEAGQFTTVEVLPAKDIRTGGIFQLRQGQSRRVQVEVRSLPDSGTMPLITASILSVSIGDVKVRQTLCLFTFQGGDEDMDSYQEVDLERMREQWLFTLTQRQEYLDQQLQKIVSKPDKSEDDVERESQLLECRLTLTEERNAVLVPSAGSGIPGAPAERVPVPGMETHIPVLFLDLSADDFQSSLSAPLAGGLDAMLSGEDDDEFFDLHIVKHCDTEVKVEASWDSTVHECPHLSRVASADQRVYLTVRAVVQLSHPAHMQLVLRKRICVNVTGRQGFAQSLLKRMSQRSTIPGCGVTFEIVSNIPGDIHGPEDREMLARLAASGEDDQSADSEAAIEKYLRSVLAVENILTLDRLRQVGKYTAWKPEMVLMNHFDFHSEYLDVTMLFYVRLSTTMHLKEDFGSLTHLLPRFFTCSQVPIEEIIRSVPLPINLETEESTPSPESEASSGYMSTSISTATLSDVYTLSWDLPPSSGFEMVPDEEEEDARVTPSYTLRPETLLVDQSEHDESSQEPPVESVLQLPSEERWNSSDPSDTAIPTPSSSTTEEVQQESPAESSAPAAPTPLSEDTLPSKPAAPAANPFKIQKVKSSDLKSFHRVLDEENAGLGDEAGSLGTALFLSVPMESLEIISDSEEGDAASTVLPDWLKEGEFVTVGTNKSGTVRYVGPTDFAVGTWVGVELEVPAGKNDGSVAGKHYFHCNPGYGVLVRPGRVSRGGAKRRRQQQKRRSANLSGSSPNLAALTALAKGEPGGASTGRSRGENRKSWNT</sequence>
<dbReference type="InterPro" id="IPR027417">
    <property type="entry name" value="P-loop_NTPase"/>
</dbReference>
<dbReference type="PROSITE" id="PS50245">
    <property type="entry name" value="CAP_GLY_2"/>
    <property type="match status" value="1"/>
</dbReference>
<evidence type="ECO:0000256" key="9">
    <source>
        <dbReference type="ARBA" id="ARBA00023212"/>
    </source>
</evidence>
<dbReference type="GO" id="GO:0005524">
    <property type="term" value="F:ATP binding"/>
    <property type="evidence" value="ECO:0007669"/>
    <property type="project" value="UniProtKB-UniRule"/>
</dbReference>
<dbReference type="GO" id="GO:0007018">
    <property type="term" value="P:microtubule-based movement"/>
    <property type="evidence" value="ECO:0007669"/>
    <property type="project" value="InterPro"/>
</dbReference>
<organism evidence="14 15">
    <name type="scientific">Scophthalmus maximus</name>
    <name type="common">Turbot</name>
    <name type="synonym">Psetta maxima</name>
    <dbReference type="NCBI Taxonomy" id="52904"/>
    <lineage>
        <taxon>Eukaryota</taxon>
        <taxon>Metazoa</taxon>
        <taxon>Chordata</taxon>
        <taxon>Craniata</taxon>
        <taxon>Vertebrata</taxon>
        <taxon>Euteleostomi</taxon>
        <taxon>Actinopterygii</taxon>
        <taxon>Neopterygii</taxon>
        <taxon>Teleostei</taxon>
        <taxon>Neoteleostei</taxon>
        <taxon>Acanthomorphata</taxon>
        <taxon>Carangaria</taxon>
        <taxon>Pleuronectiformes</taxon>
        <taxon>Pleuronectoidei</taxon>
        <taxon>Scophthalmidae</taxon>
        <taxon>Scophthalmus</taxon>
    </lineage>
</organism>
<dbReference type="PRINTS" id="PR00380">
    <property type="entry name" value="KINESINHEAVY"/>
</dbReference>
<dbReference type="Ensembl" id="ENSSMAT00000056189.1">
    <property type="protein sequence ID" value="ENSSMAP00000055159.1"/>
    <property type="gene ID" value="ENSSMAG00000002902.2"/>
</dbReference>
<dbReference type="Pfam" id="PF01302">
    <property type="entry name" value="CAP_GLY"/>
    <property type="match status" value="1"/>
</dbReference>
<dbReference type="PANTHER" id="PTHR47117">
    <property type="entry name" value="STAR-RELATED LIPID TRANSFER PROTEIN 9"/>
    <property type="match status" value="1"/>
</dbReference>
<dbReference type="SMART" id="SM01052">
    <property type="entry name" value="CAP_GLY"/>
    <property type="match status" value="1"/>
</dbReference>
<keyword evidence="5 10" id="KW-0547">Nucleotide-binding</keyword>
<dbReference type="Gene3D" id="2.30.30.190">
    <property type="entry name" value="CAP Gly-rich-like domain"/>
    <property type="match status" value="1"/>
</dbReference>
<dbReference type="Pfam" id="PF00498">
    <property type="entry name" value="FHA"/>
    <property type="match status" value="1"/>
</dbReference>
<accession>A0A8D3D6K0</accession>
<dbReference type="FunFam" id="3.40.850.10:FF:000010">
    <property type="entry name" value="Kinesin family member 13A"/>
    <property type="match status" value="1"/>
</dbReference>
<dbReference type="Pfam" id="PF00225">
    <property type="entry name" value="Kinesin"/>
    <property type="match status" value="1"/>
</dbReference>
<evidence type="ECO:0000259" key="12">
    <source>
        <dbReference type="PROSITE" id="PS50067"/>
    </source>
</evidence>
<evidence type="ECO:0000256" key="8">
    <source>
        <dbReference type="ARBA" id="ARBA00023175"/>
    </source>
</evidence>
<evidence type="ECO:0000256" key="7">
    <source>
        <dbReference type="ARBA" id="ARBA00023054"/>
    </source>
</evidence>
<evidence type="ECO:0000256" key="2">
    <source>
        <dbReference type="ARBA" id="ARBA00022490"/>
    </source>
</evidence>
<gene>
    <name evidence="14" type="primary">LOC118290489</name>
</gene>
<feature type="compositionally biased region" description="Low complexity" evidence="11">
    <location>
        <begin position="1495"/>
        <end position="1533"/>
    </location>
</feature>
<reference evidence="14" key="1">
    <citation type="submission" date="2023-05" db="EMBL/GenBank/DDBJ databases">
        <title>High-quality long-read genome of Scophthalmus maximus.</title>
        <authorList>
            <person name="Lien S."/>
            <person name="Martinez P."/>
        </authorList>
    </citation>
    <scope>NUCLEOTIDE SEQUENCE [LARGE SCALE GENOMIC DNA]</scope>
</reference>
<dbReference type="GO" id="GO:0045184">
    <property type="term" value="P:establishment of protein localization"/>
    <property type="evidence" value="ECO:0007669"/>
    <property type="project" value="UniProtKB-ARBA"/>
</dbReference>
<keyword evidence="4" id="KW-0493">Microtubule</keyword>
<dbReference type="PROSITE" id="PS50067">
    <property type="entry name" value="KINESIN_MOTOR_2"/>
    <property type="match status" value="1"/>
</dbReference>
<name>A0A8D3D6K0_SCOMX</name>
<dbReference type="FunFam" id="2.60.200.20:FF:000002">
    <property type="entry name" value="Kinesin family member 13A"/>
    <property type="match status" value="1"/>
</dbReference>
<keyword evidence="2" id="KW-0963">Cytoplasm</keyword>
<dbReference type="Gene3D" id="6.10.250.2520">
    <property type="match status" value="1"/>
</dbReference>
<evidence type="ECO:0000256" key="1">
    <source>
        <dbReference type="ARBA" id="ARBA00004245"/>
    </source>
</evidence>
<dbReference type="GO" id="GO:0005737">
    <property type="term" value="C:cytoplasm"/>
    <property type="evidence" value="ECO:0007669"/>
    <property type="project" value="UniProtKB-ARBA"/>
</dbReference>
<feature type="domain" description="CAP-Gly" evidence="13">
    <location>
        <begin position="1632"/>
        <end position="1674"/>
    </location>
</feature>
<dbReference type="SMART" id="SM00240">
    <property type="entry name" value="FHA"/>
    <property type="match status" value="1"/>
</dbReference>
<evidence type="ECO:0000256" key="11">
    <source>
        <dbReference type="SAM" id="MobiDB-lite"/>
    </source>
</evidence>
<dbReference type="SUPFAM" id="SSF74924">
    <property type="entry name" value="Cap-Gly domain"/>
    <property type="match status" value="1"/>
</dbReference>
<evidence type="ECO:0008006" key="16">
    <source>
        <dbReference type="Google" id="ProtNLM"/>
    </source>
</evidence>
<dbReference type="SUPFAM" id="SSF52540">
    <property type="entry name" value="P-loop containing nucleoside triphosphate hydrolases"/>
    <property type="match status" value="1"/>
</dbReference>
<dbReference type="PROSITE" id="PS00845">
    <property type="entry name" value="CAP_GLY_1"/>
    <property type="match status" value="1"/>
</dbReference>
<dbReference type="GO" id="GO:0005874">
    <property type="term" value="C:microtubule"/>
    <property type="evidence" value="ECO:0007669"/>
    <property type="project" value="UniProtKB-KW"/>
</dbReference>
<dbReference type="Pfam" id="PF12423">
    <property type="entry name" value="KIF1B"/>
    <property type="match status" value="1"/>
</dbReference>
<dbReference type="Pfam" id="PF12473">
    <property type="entry name" value="DUF3694"/>
    <property type="match status" value="1"/>
</dbReference>
<evidence type="ECO:0000313" key="14">
    <source>
        <dbReference type="Ensembl" id="ENSSMAP00000055159.1"/>
    </source>
</evidence>
<dbReference type="Gene3D" id="2.60.200.20">
    <property type="match status" value="1"/>
</dbReference>
<dbReference type="GeneTree" id="ENSGT00940000155500"/>
<keyword evidence="7" id="KW-0175">Coiled coil</keyword>
<protein>
    <recommendedName>
        <fullName evidence="16">Kinesin family member 13Bb</fullName>
    </recommendedName>
</protein>
<comment type="similarity">
    <text evidence="10">Belongs to the TRAFAC class myosin-kinesin ATPase superfamily. Kinesin family.</text>
</comment>
<dbReference type="SUPFAM" id="SSF49879">
    <property type="entry name" value="SMAD/FHA domain"/>
    <property type="match status" value="1"/>
</dbReference>
<dbReference type="InterPro" id="IPR022140">
    <property type="entry name" value="Kinesin-like_KIF1-typ"/>
</dbReference>
<dbReference type="GO" id="GO:0008017">
    <property type="term" value="F:microtubule binding"/>
    <property type="evidence" value="ECO:0007669"/>
    <property type="project" value="InterPro"/>
</dbReference>
<dbReference type="Gene3D" id="3.40.850.10">
    <property type="entry name" value="Kinesin motor domain"/>
    <property type="match status" value="1"/>
</dbReference>
<feature type="region of interest" description="Disordered" evidence="11">
    <location>
        <begin position="1674"/>
        <end position="1733"/>
    </location>
</feature>
<evidence type="ECO:0000256" key="6">
    <source>
        <dbReference type="ARBA" id="ARBA00022840"/>
    </source>
</evidence>
<dbReference type="InterPro" id="IPR019821">
    <property type="entry name" value="Kinesin_motor_CS"/>
</dbReference>
<evidence type="ECO:0000256" key="10">
    <source>
        <dbReference type="PROSITE-ProRule" id="PRU00283"/>
    </source>
</evidence>
<dbReference type="GO" id="GO:0003777">
    <property type="term" value="F:microtubule motor activity"/>
    <property type="evidence" value="ECO:0007669"/>
    <property type="project" value="InterPro"/>
</dbReference>
<feature type="compositionally biased region" description="Basic residues" evidence="11">
    <location>
        <begin position="1682"/>
        <end position="1694"/>
    </location>
</feature>
<dbReference type="CDD" id="cd01365">
    <property type="entry name" value="KISc_KIF1A_KIF1B"/>
    <property type="match status" value="1"/>
</dbReference>
<dbReference type="PROSITE" id="PS00411">
    <property type="entry name" value="KINESIN_MOTOR_1"/>
    <property type="match status" value="1"/>
</dbReference>
<dbReference type="InterPro" id="IPR000938">
    <property type="entry name" value="CAP-Gly_domain"/>
</dbReference>
<comment type="subcellular location">
    <subcellularLocation>
        <location evidence="1">Cytoplasm</location>
        <location evidence="1">Cytoskeleton</location>
    </subcellularLocation>
</comment>